<evidence type="ECO:0000256" key="1">
    <source>
        <dbReference type="ARBA" id="ARBA00022679"/>
    </source>
</evidence>
<dbReference type="STRING" id="461836.A0A0L0DW27"/>
<dbReference type="Proteomes" id="UP000054408">
    <property type="component" value="Unassembled WGS sequence"/>
</dbReference>
<dbReference type="AlphaFoldDB" id="A0A0L0DW27"/>
<feature type="transmembrane region" description="Helical" evidence="8">
    <location>
        <begin position="637"/>
        <end position="656"/>
    </location>
</feature>
<evidence type="ECO:0000256" key="6">
    <source>
        <dbReference type="PROSITE-ProRule" id="PRU10141"/>
    </source>
</evidence>
<dbReference type="GO" id="GO:0005737">
    <property type="term" value="C:cytoplasm"/>
    <property type="evidence" value="ECO:0007669"/>
    <property type="project" value="TreeGrafter"/>
</dbReference>
<dbReference type="PANTHER" id="PTHR11042:SF190">
    <property type="entry name" value="MITOSIS INHIBITOR PROTEIN KINASE MIK1"/>
    <property type="match status" value="1"/>
</dbReference>
<feature type="region of interest" description="Disordered" evidence="7">
    <location>
        <begin position="330"/>
        <end position="380"/>
    </location>
</feature>
<feature type="region of interest" description="Disordered" evidence="7">
    <location>
        <begin position="389"/>
        <end position="408"/>
    </location>
</feature>
<evidence type="ECO:0000313" key="10">
    <source>
        <dbReference type="EMBL" id="KNC56377.1"/>
    </source>
</evidence>
<evidence type="ECO:0000256" key="4">
    <source>
        <dbReference type="ARBA" id="ARBA00022840"/>
    </source>
</evidence>
<dbReference type="InterPro" id="IPR050339">
    <property type="entry name" value="CC_SR_Kinase"/>
</dbReference>
<dbReference type="Pfam" id="PF00069">
    <property type="entry name" value="Pkinase"/>
    <property type="match status" value="1"/>
</dbReference>
<evidence type="ECO:0000256" key="7">
    <source>
        <dbReference type="SAM" id="MobiDB-lite"/>
    </source>
</evidence>
<dbReference type="Gene3D" id="1.10.510.10">
    <property type="entry name" value="Transferase(Phosphotransferase) domain 1"/>
    <property type="match status" value="1"/>
</dbReference>
<dbReference type="GO" id="GO:0110031">
    <property type="term" value="P:negative regulation of G2/MI transition of meiotic cell cycle"/>
    <property type="evidence" value="ECO:0007669"/>
    <property type="project" value="TreeGrafter"/>
</dbReference>
<evidence type="ECO:0000256" key="3">
    <source>
        <dbReference type="ARBA" id="ARBA00022777"/>
    </source>
</evidence>
<evidence type="ECO:0000256" key="2">
    <source>
        <dbReference type="ARBA" id="ARBA00022741"/>
    </source>
</evidence>
<feature type="compositionally biased region" description="Acidic residues" evidence="7">
    <location>
        <begin position="371"/>
        <end position="380"/>
    </location>
</feature>
<dbReference type="PANTHER" id="PTHR11042">
    <property type="entry name" value="EUKARYOTIC TRANSLATION INITIATION FACTOR 2-ALPHA KINASE EIF2-ALPHA KINASE -RELATED"/>
    <property type="match status" value="1"/>
</dbReference>
<dbReference type="RefSeq" id="XP_013760892.1">
    <property type="nucleotide sequence ID" value="XM_013905438.1"/>
</dbReference>
<evidence type="ECO:0000259" key="9">
    <source>
        <dbReference type="PROSITE" id="PS50011"/>
    </source>
</evidence>
<dbReference type="GO" id="GO:0005634">
    <property type="term" value="C:nucleus"/>
    <property type="evidence" value="ECO:0007669"/>
    <property type="project" value="TreeGrafter"/>
</dbReference>
<evidence type="ECO:0000313" key="11">
    <source>
        <dbReference type="Proteomes" id="UP000054408"/>
    </source>
</evidence>
<feature type="domain" description="Protein kinase" evidence="9">
    <location>
        <begin position="19"/>
        <end position="279"/>
    </location>
</feature>
<organism evidence="10 11">
    <name type="scientific">Thecamonas trahens ATCC 50062</name>
    <dbReference type="NCBI Taxonomy" id="461836"/>
    <lineage>
        <taxon>Eukaryota</taxon>
        <taxon>Apusozoa</taxon>
        <taxon>Apusomonadida</taxon>
        <taxon>Apusomonadidae</taxon>
        <taxon>Thecamonas</taxon>
    </lineage>
</organism>
<keyword evidence="8" id="KW-1133">Transmembrane helix</keyword>
<dbReference type="InterPro" id="IPR000719">
    <property type="entry name" value="Prot_kinase_dom"/>
</dbReference>
<dbReference type="PROSITE" id="PS00108">
    <property type="entry name" value="PROTEIN_KINASE_ST"/>
    <property type="match status" value="1"/>
</dbReference>
<dbReference type="GO" id="GO:0005524">
    <property type="term" value="F:ATP binding"/>
    <property type="evidence" value="ECO:0007669"/>
    <property type="project" value="UniProtKB-UniRule"/>
</dbReference>
<keyword evidence="11" id="KW-1185">Reference proteome</keyword>
<dbReference type="InterPro" id="IPR008271">
    <property type="entry name" value="Ser/Thr_kinase_AS"/>
</dbReference>
<evidence type="ECO:0000256" key="8">
    <source>
        <dbReference type="SAM" id="Phobius"/>
    </source>
</evidence>
<dbReference type="GO" id="GO:0004672">
    <property type="term" value="F:protein kinase activity"/>
    <property type="evidence" value="ECO:0007669"/>
    <property type="project" value="InterPro"/>
</dbReference>
<gene>
    <name evidence="10" type="ORF">AMSG_02347</name>
</gene>
<dbReference type="SMART" id="SM00220">
    <property type="entry name" value="S_TKc"/>
    <property type="match status" value="1"/>
</dbReference>
<dbReference type="eggNOG" id="KOG0601">
    <property type="taxonomic scope" value="Eukaryota"/>
</dbReference>
<feature type="transmembrane region" description="Helical" evidence="8">
    <location>
        <begin position="601"/>
        <end position="625"/>
    </location>
</feature>
<dbReference type="OrthoDB" id="5337378at2759"/>
<dbReference type="Gene3D" id="3.30.200.20">
    <property type="entry name" value="Phosphorylase Kinase, domain 1"/>
    <property type="match status" value="1"/>
</dbReference>
<keyword evidence="2 6" id="KW-0547">Nucleotide-binding</keyword>
<reference evidence="10 11" key="1">
    <citation type="submission" date="2010-05" db="EMBL/GenBank/DDBJ databases">
        <title>The Genome Sequence of Thecamonas trahens ATCC 50062.</title>
        <authorList>
            <consortium name="The Broad Institute Genome Sequencing Platform"/>
            <person name="Russ C."/>
            <person name="Cuomo C."/>
            <person name="Shea T."/>
            <person name="Young S.K."/>
            <person name="Zeng Q."/>
            <person name="Koehrsen M."/>
            <person name="Haas B."/>
            <person name="Borodovsky M."/>
            <person name="Guigo R."/>
            <person name="Alvarado L."/>
            <person name="Berlin A."/>
            <person name="Bochicchio J."/>
            <person name="Borenstein D."/>
            <person name="Chapman S."/>
            <person name="Chen Z."/>
            <person name="Freedman E."/>
            <person name="Gellesch M."/>
            <person name="Goldberg J."/>
            <person name="Griggs A."/>
            <person name="Gujja S."/>
            <person name="Heilman E."/>
            <person name="Heiman D."/>
            <person name="Hepburn T."/>
            <person name="Howarth C."/>
            <person name="Jen D."/>
            <person name="Larson L."/>
            <person name="Mehta T."/>
            <person name="Park D."/>
            <person name="Pearson M."/>
            <person name="Roberts A."/>
            <person name="Saif S."/>
            <person name="Shenoy N."/>
            <person name="Sisk P."/>
            <person name="Stolte C."/>
            <person name="Sykes S."/>
            <person name="Thomson T."/>
            <person name="Walk T."/>
            <person name="White J."/>
            <person name="Yandava C."/>
            <person name="Burger G."/>
            <person name="Gray M.W."/>
            <person name="Holland P.W.H."/>
            <person name="King N."/>
            <person name="Lang F.B.F."/>
            <person name="Roger A.J."/>
            <person name="Ruiz-Trillo I."/>
            <person name="Lander E."/>
            <person name="Nusbaum C."/>
        </authorList>
    </citation>
    <scope>NUCLEOTIDE SEQUENCE [LARGE SCALE GENOMIC DNA]</scope>
    <source>
        <strain evidence="10 11">ATCC 50062</strain>
    </source>
</reference>
<feature type="compositionally biased region" description="Low complexity" evidence="7">
    <location>
        <begin position="337"/>
        <end position="356"/>
    </location>
</feature>
<dbReference type="PROSITE" id="PS50011">
    <property type="entry name" value="PROTEIN_KINASE_DOM"/>
    <property type="match status" value="1"/>
</dbReference>
<keyword evidence="1" id="KW-0808">Transferase</keyword>
<dbReference type="InterPro" id="IPR011009">
    <property type="entry name" value="Kinase-like_dom_sf"/>
</dbReference>
<keyword evidence="3 10" id="KW-0418">Kinase</keyword>
<keyword evidence="8" id="KW-0472">Membrane</keyword>
<dbReference type="SUPFAM" id="SSF56112">
    <property type="entry name" value="Protein kinase-like (PK-like)"/>
    <property type="match status" value="1"/>
</dbReference>
<protein>
    <submittedName>
        <fullName evidence="10">WEE protein kinase</fullName>
    </submittedName>
</protein>
<dbReference type="PROSITE" id="PS00107">
    <property type="entry name" value="PROTEIN_KINASE_ATP"/>
    <property type="match status" value="1"/>
</dbReference>
<keyword evidence="8" id="KW-0812">Transmembrane</keyword>
<sequence length="682" mass="72389">MADVSPFPAEHASMFAAEFEVQGRLGSGSFAEVFKALWKVDGQVYAVKKSRHQFRGTRDRRRAIQEVEAIAELHSDHCVKYYRAWEEDGFLYIQMEFCAQGSLMNFIDSHAVLEEELIWHALIDIALGLEHIHSAGFLHLDIKPENILLDQNGSLKIGDFGITVRLEGGSSQTAALAKVDLEGDPAYLPQEVLQDDPSKPVGSGVDIFSLGATVLEMAANIEMPRGGPLWHDLREGRLPLEAMERHKRSAELVATVQWMMDPDPAKRPSAAELLAHPPIRRRSLHERNDVDGGGKLRSKVQAFCAAGAHLVSNILASPFRSMTNGSKLDAELSPIHSPSRSGEASSESSDAAQSSSLPTFTLSRPMRAGESDSESIDDEEIRAMGFPSAVLFDDSDDDEASVRMRDSPTVADIGNISRHLGFDDDSVDCSDDDNEAVDDSEPAGLLFSPGFELGSPVRGGITIDVTPASAVKSPPTGAVATPTTELFAVAADSPSFVPSSSSRIALRKRVSSKFAPLQVSTVGKVSAKQPALVTPRGGWDLVTPRTTSDTIFALPAVKKQSPLTFAAGATPVAAGAASAKSTASTLSALAVVPEWVSGARAFGPAAAFGLVLVVVAALLEAVVFSAPGWSLSSLGRILMLGALASLLMLACSKAWVAQLKVRDVAAIGTLGMGYAVVQAVTA</sequence>
<name>A0A0L0DW27_THETB</name>
<proteinExistence type="inferred from homology"/>
<dbReference type="InterPro" id="IPR017441">
    <property type="entry name" value="Protein_kinase_ATP_BS"/>
</dbReference>
<dbReference type="EMBL" id="GL349441">
    <property type="protein sequence ID" value="KNC56377.1"/>
    <property type="molecule type" value="Genomic_DNA"/>
</dbReference>
<comment type="similarity">
    <text evidence="5">Belongs to the protein kinase superfamily. Ser/Thr protein kinase family. GCN2 subfamily.</text>
</comment>
<accession>A0A0L0DW27</accession>
<dbReference type="GeneID" id="25562031"/>
<evidence type="ECO:0000256" key="5">
    <source>
        <dbReference type="ARBA" id="ARBA00037982"/>
    </source>
</evidence>
<feature type="binding site" evidence="6">
    <location>
        <position position="49"/>
    </location>
    <ligand>
        <name>ATP</name>
        <dbReference type="ChEBI" id="CHEBI:30616"/>
    </ligand>
</feature>
<keyword evidence="4 6" id="KW-0067">ATP-binding</keyword>